<dbReference type="EMBL" id="KZ613848">
    <property type="protein sequence ID" value="PMD56570.1"/>
    <property type="molecule type" value="Genomic_DNA"/>
</dbReference>
<dbReference type="GeneID" id="36588995"/>
<evidence type="ECO:0000313" key="3">
    <source>
        <dbReference type="EMBL" id="PMD56570.1"/>
    </source>
</evidence>
<keyword evidence="4" id="KW-1185">Reference proteome</keyword>
<gene>
    <name evidence="3" type="ORF">K444DRAFT_616413</name>
</gene>
<name>A0A2J6T0L6_9HELO</name>
<feature type="compositionally biased region" description="Low complexity" evidence="1">
    <location>
        <begin position="59"/>
        <end position="73"/>
    </location>
</feature>
<dbReference type="AlphaFoldDB" id="A0A2J6T0L6"/>
<evidence type="ECO:0008006" key="5">
    <source>
        <dbReference type="Google" id="ProtNLM"/>
    </source>
</evidence>
<sequence length="80" mass="8301">MGVRLMTGCCCCCCCCSLTGGRAVRGPIEASVSVMSELFLSKSGSSSGQTERDHLRWTAQAEAEAGGQAGRGRQAVDTKV</sequence>
<dbReference type="InParanoid" id="A0A2J6T0L6"/>
<reference evidence="3 4" key="1">
    <citation type="submission" date="2016-04" db="EMBL/GenBank/DDBJ databases">
        <title>A degradative enzymes factory behind the ericoid mycorrhizal symbiosis.</title>
        <authorList>
            <consortium name="DOE Joint Genome Institute"/>
            <person name="Martino E."/>
            <person name="Morin E."/>
            <person name="Grelet G."/>
            <person name="Kuo A."/>
            <person name="Kohler A."/>
            <person name="Daghino S."/>
            <person name="Barry K."/>
            <person name="Choi C."/>
            <person name="Cichocki N."/>
            <person name="Clum A."/>
            <person name="Copeland A."/>
            <person name="Hainaut M."/>
            <person name="Haridas S."/>
            <person name="Labutti K."/>
            <person name="Lindquist E."/>
            <person name="Lipzen A."/>
            <person name="Khouja H.-R."/>
            <person name="Murat C."/>
            <person name="Ohm R."/>
            <person name="Olson A."/>
            <person name="Spatafora J."/>
            <person name="Veneault-Fourrey C."/>
            <person name="Henrissat B."/>
            <person name="Grigoriev I."/>
            <person name="Martin F."/>
            <person name="Perotto S."/>
        </authorList>
    </citation>
    <scope>NUCLEOTIDE SEQUENCE [LARGE SCALE GENOMIC DNA]</scope>
    <source>
        <strain evidence="3 4">E</strain>
    </source>
</reference>
<evidence type="ECO:0000313" key="4">
    <source>
        <dbReference type="Proteomes" id="UP000235371"/>
    </source>
</evidence>
<evidence type="ECO:0000256" key="2">
    <source>
        <dbReference type="SAM" id="SignalP"/>
    </source>
</evidence>
<keyword evidence="2" id="KW-0732">Signal</keyword>
<feature type="region of interest" description="Disordered" evidence="1">
    <location>
        <begin position="42"/>
        <end position="80"/>
    </location>
</feature>
<feature type="signal peptide" evidence="2">
    <location>
        <begin position="1"/>
        <end position="23"/>
    </location>
</feature>
<dbReference type="RefSeq" id="XP_024733474.1">
    <property type="nucleotide sequence ID" value="XM_024880918.1"/>
</dbReference>
<dbReference type="Proteomes" id="UP000235371">
    <property type="component" value="Unassembled WGS sequence"/>
</dbReference>
<feature type="chain" id="PRO_5014334741" description="Secreted protein" evidence="2">
    <location>
        <begin position="24"/>
        <end position="80"/>
    </location>
</feature>
<organism evidence="3 4">
    <name type="scientific">Hyaloscypha bicolor E</name>
    <dbReference type="NCBI Taxonomy" id="1095630"/>
    <lineage>
        <taxon>Eukaryota</taxon>
        <taxon>Fungi</taxon>
        <taxon>Dikarya</taxon>
        <taxon>Ascomycota</taxon>
        <taxon>Pezizomycotina</taxon>
        <taxon>Leotiomycetes</taxon>
        <taxon>Helotiales</taxon>
        <taxon>Hyaloscyphaceae</taxon>
        <taxon>Hyaloscypha</taxon>
        <taxon>Hyaloscypha bicolor</taxon>
    </lineage>
</organism>
<accession>A0A2J6T0L6</accession>
<protein>
    <recommendedName>
        <fullName evidence="5">Secreted protein</fullName>
    </recommendedName>
</protein>
<evidence type="ECO:0000256" key="1">
    <source>
        <dbReference type="SAM" id="MobiDB-lite"/>
    </source>
</evidence>
<proteinExistence type="predicted"/>